<dbReference type="InterPro" id="IPR005100">
    <property type="entry name" value="NGN-domain"/>
</dbReference>
<name>A0A067NPU6_PLEO1</name>
<reference evidence="7" key="1">
    <citation type="journal article" date="2014" name="Proc. Natl. Acad. Sci. U.S.A.">
        <title>Extensive sampling of basidiomycete genomes demonstrates inadequacy of the white-rot/brown-rot paradigm for wood decay fungi.</title>
        <authorList>
            <person name="Riley R."/>
            <person name="Salamov A.A."/>
            <person name="Brown D.W."/>
            <person name="Nagy L.G."/>
            <person name="Floudas D."/>
            <person name="Held B.W."/>
            <person name="Levasseur A."/>
            <person name="Lombard V."/>
            <person name="Morin E."/>
            <person name="Otillar R."/>
            <person name="Lindquist E.A."/>
            <person name="Sun H."/>
            <person name="LaButti K.M."/>
            <person name="Schmutz J."/>
            <person name="Jabbour D."/>
            <person name="Luo H."/>
            <person name="Baker S.E."/>
            <person name="Pisabarro A.G."/>
            <person name="Walton J.D."/>
            <person name="Blanchette R.A."/>
            <person name="Henrissat B."/>
            <person name="Martin F."/>
            <person name="Cullen D."/>
            <person name="Hibbett D.S."/>
            <person name="Grigoriev I.V."/>
        </authorList>
    </citation>
    <scope>NUCLEOTIDE SEQUENCE [LARGE SCALE GENOMIC DNA]</scope>
    <source>
        <strain evidence="7">PC15</strain>
    </source>
</reference>
<evidence type="ECO:0000313" key="7">
    <source>
        <dbReference type="Proteomes" id="UP000027073"/>
    </source>
</evidence>
<dbReference type="PANTHER" id="PTHR11125">
    <property type="entry name" value="SUPPRESSOR OF TY 5"/>
    <property type="match status" value="1"/>
</dbReference>
<gene>
    <name evidence="6" type="ORF">PLEOSDRAFT_169609</name>
</gene>
<sequence length="861" mass="96801">MASRGELFHETISRREIRFDIFMLRVLAFLDLEAGIENSDEDDDDNDIDETNDFISDAPEVASTAQISNRDHAEHQELWNTDAETMLNAIMDRYRGSQGSTWKAQHREQRKQYTEGWKTTVAYLPSVTDGDIWKVAVTVRPAIFIASNRYSSLLPLQPGSELSVVAAIFNKVSALNVVGVQSAFYRDAIPGVVYIEADDYQAALTLLKGINNVWLRYYKSEGSPIDLVPIGERLALLMMDTSFINEVEKRTDEQRRFVRIRNRTRYRHSLGIIGNYDTSARHAFVLVVPRQLLAVPNSRRRIAGPPLLQRESLSGGAGERPSTLLTSEGVEGLATISAEGEFFSGLEVRKIDVHQLVYNDIHPTTHELDLFEATQHDEICKLVNHARSLQIRQGEKLQVTQGPWRGFQGIVEEPIVAEPASTVRMKGRYCWDGLCIEVPTEDLVHAGPQGNTTTVKTGLFTGVTGTILNYYDDMVIISPDTNTDQTIEVNVSDIHRAVDLGDEVEIIQGLLKGRSGFYVGVDTDDARAQVYLNERSIGKAEGIHERMVGYLWFHVRVPFACLRTPPDIQNSRLITQFSESGPALPPNTGFPQESRAMLTGDPFRGLEVVIKDHILKGYEGYIVGSRFVNPPIDDNSIDGDYEGMEDALMLEFEVNKLNHITHYTTRMPAKHLQEKYTSLPLDMTPTHDGSTWEEVAYEFTRDSISAAHDRISSHWLRNPVMMNKKFQILILQSLSDDGSYRTDNAVRGYTVVTEELHLYSERIFVKYMDPSGLTTKKFLLKMIIPDNICLRHGERVVVIGPDTTGNNQIVGMAGWVNESPYVLDEGVQLVALSEPPGFAYIREVNLCRTGLPAAWKGIIYN</sequence>
<accession>A0A067NPU6</accession>
<dbReference type="OrthoDB" id="3093812at2759"/>
<proteinExistence type="predicted"/>
<keyword evidence="1" id="KW-0804">Transcription</keyword>
<evidence type="ECO:0000256" key="2">
    <source>
        <dbReference type="ARBA" id="ARBA00024691"/>
    </source>
</evidence>
<dbReference type="InterPro" id="IPR039659">
    <property type="entry name" value="SPT5"/>
</dbReference>
<dbReference type="AlphaFoldDB" id="A0A067NPU6"/>
<comment type="function">
    <text evidence="2">The SPT4-SPT5 complex mediates both activation and inhibition of transcription elongation, and plays a role in pre-mRNA processing. This complex seems to be important for the stability of the RNA polymerase II elongation machinery on the chromatin template but not for the inherent ability of this machinery to translocate down the gene.</text>
</comment>
<dbReference type="STRING" id="1137138.A0A067NPU6"/>
<evidence type="ECO:0000259" key="5">
    <source>
        <dbReference type="SMART" id="SM00739"/>
    </source>
</evidence>
<dbReference type="Gene3D" id="3.30.70.940">
    <property type="entry name" value="NusG, N-terminal domain"/>
    <property type="match status" value="1"/>
</dbReference>
<dbReference type="InParanoid" id="A0A067NPU6"/>
<dbReference type="Pfam" id="PF03439">
    <property type="entry name" value="Spt5-NGN"/>
    <property type="match status" value="1"/>
</dbReference>
<evidence type="ECO:0000256" key="3">
    <source>
        <dbReference type="ARBA" id="ARBA00029865"/>
    </source>
</evidence>
<feature type="domain" description="KOW" evidence="5">
    <location>
        <begin position="390"/>
        <end position="417"/>
    </location>
</feature>
<dbReference type="GO" id="GO:0032044">
    <property type="term" value="C:DSIF complex"/>
    <property type="evidence" value="ECO:0007669"/>
    <property type="project" value="TreeGrafter"/>
</dbReference>
<dbReference type="GO" id="GO:0003729">
    <property type="term" value="F:mRNA binding"/>
    <property type="evidence" value="ECO:0007669"/>
    <property type="project" value="TreeGrafter"/>
</dbReference>
<evidence type="ECO:0000256" key="4">
    <source>
        <dbReference type="ARBA" id="ARBA00031006"/>
    </source>
</evidence>
<dbReference type="GO" id="GO:0032784">
    <property type="term" value="P:regulation of DNA-templated transcription elongation"/>
    <property type="evidence" value="ECO:0007669"/>
    <property type="project" value="InterPro"/>
</dbReference>
<organism evidence="6 7">
    <name type="scientific">Pleurotus ostreatus (strain PC15)</name>
    <name type="common">Oyster mushroom</name>
    <dbReference type="NCBI Taxonomy" id="1137138"/>
    <lineage>
        <taxon>Eukaryota</taxon>
        <taxon>Fungi</taxon>
        <taxon>Dikarya</taxon>
        <taxon>Basidiomycota</taxon>
        <taxon>Agaricomycotina</taxon>
        <taxon>Agaricomycetes</taxon>
        <taxon>Agaricomycetidae</taxon>
        <taxon>Agaricales</taxon>
        <taxon>Pleurotineae</taxon>
        <taxon>Pleurotaceae</taxon>
        <taxon>Pleurotus</taxon>
    </lineage>
</organism>
<dbReference type="GO" id="GO:0006357">
    <property type="term" value="P:regulation of transcription by RNA polymerase II"/>
    <property type="evidence" value="ECO:0007669"/>
    <property type="project" value="InterPro"/>
</dbReference>
<feature type="domain" description="KOW" evidence="5">
    <location>
        <begin position="497"/>
        <end position="524"/>
    </location>
</feature>
<dbReference type="EMBL" id="KL198010">
    <property type="protein sequence ID" value="KDQ25651.1"/>
    <property type="molecule type" value="Genomic_DNA"/>
</dbReference>
<dbReference type="PANTHER" id="PTHR11125:SF7">
    <property type="entry name" value="TRANSCRIPTION ELONGATION FACTOR SPT5"/>
    <property type="match status" value="1"/>
</dbReference>
<dbReference type="Proteomes" id="UP000027073">
    <property type="component" value="Unassembled WGS sequence"/>
</dbReference>
<dbReference type="GO" id="GO:0006368">
    <property type="term" value="P:transcription elongation by RNA polymerase II"/>
    <property type="evidence" value="ECO:0007669"/>
    <property type="project" value="TreeGrafter"/>
</dbReference>
<dbReference type="VEuPathDB" id="FungiDB:PLEOSDRAFT_169609"/>
<dbReference type="InterPro" id="IPR036735">
    <property type="entry name" value="NGN_dom_sf"/>
</dbReference>
<dbReference type="SMART" id="SM00739">
    <property type="entry name" value="KOW"/>
    <property type="match status" value="2"/>
</dbReference>
<protein>
    <recommendedName>
        <fullName evidence="3">Chromatin elongation factor SPT5</fullName>
    </recommendedName>
    <alternativeName>
        <fullName evidence="4">Chromatin elongation factor spt5</fullName>
    </alternativeName>
</protein>
<evidence type="ECO:0000256" key="1">
    <source>
        <dbReference type="ARBA" id="ARBA00023163"/>
    </source>
</evidence>
<dbReference type="InterPro" id="IPR005824">
    <property type="entry name" value="KOW"/>
</dbReference>
<evidence type="ECO:0000313" key="6">
    <source>
        <dbReference type="EMBL" id="KDQ25651.1"/>
    </source>
</evidence>
<dbReference type="HOGENOM" id="CLU_017202_0_0_1"/>